<dbReference type="InterPro" id="IPR003607">
    <property type="entry name" value="HD/PDEase_dom"/>
</dbReference>
<organism evidence="3 4">
    <name type="scientific">Ktedonobacter robiniae</name>
    <dbReference type="NCBI Taxonomy" id="2778365"/>
    <lineage>
        <taxon>Bacteria</taxon>
        <taxon>Bacillati</taxon>
        <taxon>Chloroflexota</taxon>
        <taxon>Ktedonobacteria</taxon>
        <taxon>Ktedonobacterales</taxon>
        <taxon>Ktedonobacteraceae</taxon>
        <taxon>Ktedonobacter</taxon>
    </lineage>
</organism>
<evidence type="ECO:0000313" key="3">
    <source>
        <dbReference type="EMBL" id="GHO52437.1"/>
    </source>
</evidence>
<dbReference type="CDD" id="cd00077">
    <property type="entry name" value="HDc"/>
    <property type="match status" value="1"/>
</dbReference>
<dbReference type="EMBL" id="BNJG01000001">
    <property type="protein sequence ID" value="GHO52437.1"/>
    <property type="molecule type" value="Genomic_DNA"/>
</dbReference>
<dbReference type="SUPFAM" id="SSF52540">
    <property type="entry name" value="P-loop containing nucleoside triphosphate hydrolases"/>
    <property type="match status" value="1"/>
</dbReference>
<comment type="caution">
    <text evidence="3">The sequence shown here is derived from an EMBL/GenBank/DDBJ whole genome shotgun (WGS) entry which is preliminary data.</text>
</comment>
<reference evidence="3 4" key="1">
    <citation type="journal article" date="2021" name="Int. J. Syst. Evol. Microbiol.">
        <title>Reticulibacter mediterranei gen. nov., sp. nov., within the new family Reticulibacteraceae fam. nov., and Ktedonospora formicarum gen. nov., sp. nov., Ktedonobacter robiniae sp. nov., Dictyobacter formicarum sp. nov. and Dictyobacter arantiisoli sp. nov., belonging to the class Ktedonobacteria.</title>
        <authorList>
            <person name="Yabe S."/>
            <person name="Zheng Y."/>
            <person name="Wang C.M."/>
            <person name="Sakai Y."/>
            <person name="Abe K."/>
            <person name="Yokota A."/>
            <person name="Donadio S."/>
            <person name="Cavaletti L."/>
            <person name="Monciardini P."/>
        </authorList>
    </citation>
    <scope>NUCLEOTIDE SEQUENCE [LARGE SCALE GENOMIC DNA]</scope>
    <source>
        <strain evidence="3 4">SOSP1-30</strain>
    </source>
</reference>
<keyword evidence="1" id="KW-0547">Nucleotide-binding</keyword>
<sequence length="386" mass="44034">MLANTQPADTWIFPFTPQPPDWKLDWNSLAESFSWLRDLAGTPQEPEYHGEGDVFIHTRMVAEAMIALPSWRSLPASERSLLFASALLHDVGKPAMTHLAADGRISSRGHARKGELLTRRILCDGQELPPVALQAREYIARLVRFHGLPLRFLDSPNPQRSVIEASQSVRLSHLTLLAEADVRGRICADQGELLTRIELFNAFCQEQECYDAPRQFATSHSRFTYFQKEQSDPSYIAYDETQFEVVLMSGLPGSGKDTWLKTNVPKLPVVSLDGLRRELHIAPTDDQGRVIQAARERARIMLRQKMAFAWNATNITRQLRQQLIDLFVSYGARVRLVYLDVSLPQLLERNRARHTYVPEAVLQRLLNKLEVPDLTEAQQVEWIENM</sequence>
<name>A0ABQ3UJ58_9CHLR</name>
<dbReference type="Pfam" id="PF13671">
    <property type="entry name" value="AAA_33"/>
    <property type="match status" value="1"/>
</dbReference>
<dbReference type="InterPro" id="IPR006674">
    <property type="entry name" value="HD_domain"/>
</dbReference>
<keyword evidence="4" id="KW-1185">Reference proteome</keyword>
<dbReference type="Gene3D" id="3.40.50.300">
    <property type="entry name" value="P-loop containing nucleotide triphosphate hydrolases"/>
    <property type="match status" value="1"/>
</dbReference>
<dbReference type="PANTHER" id="PTHR47545:SF1">
    <property type="entry name" value="MULTIFUNCTIONAL CCA PROTEIN"/>
    <property type="match status" value="1"/>
</dbReference>
<proteinExistence type="predicted"/>
<feature type="domain" description="HD" evidence="2">
    <location>
        <begin position="54"/>
        <end position="148"/>
    </location>
</feature>
<dbReference type="Pfam" id="PF01966">
    <property type="entry name" value="HD"/>
    <property type="match status" value="1"/>
</dbReference>
<evidence type="ECO:0000259" key="2">
    <source>
        <dbReference type="Pfam" id="PF01966"/>
    </source>
</evidence>
<dbReference type="SUPFAM" id="SSF109604">
    <property type="entry name" value="HD-domain/PDEase-like"/>
    <property type="match status" value="1"/>
</dbReference>
<dbReference type="PANTHER" id="PTHR47545">
    <property type="entry name" value="MULTIFUNCTIONAL CCA PROTEIN"/>
    <property type="match status" value="1"/>
</dbReference>
<dbReference type="Proteomes" id="UP000654345">
    <property type="component" value="Unassembled WGS sequence"/>
</dbReference>
<accession>A0ABQ3UJ58</accession>
<dbReference type="RefSeq" id="WP_201369346.1">
    <property type="nucleotide sequence ID" value="NZ_BNJG01000001.1"/>
</dbReference>
<dbReference type="Gene3D" id="1.10.3090.10">
    <property type="entry name" value="cca-adding enzyme, domain 2"/>
    <property type="match status" value="1"/>
</dbReference>
<gene>
    <name evidence="3" type="ORF">KSB_09120</name>
</gene>
<dbReference type="InterPro" id="IPR050124">
    <property type="entry name" value="tRNA_CCA-adding_enzyme"/>
</dbReference>
<protein>
    <recommendedName>
        <fullName evidence="2">HD domain-containing protein</fullName>
    </recommendedName>
</protein>
<dbReference type="InterPro" id="IPR027417">
    <property type="entry name" value="P-loop_NTPase"/>
</dbReference>
<evidence type="ECO:0000313" key="4">
    <source>
        <dbReference type="Proteomes" id="UP000654345"/>
    </source>
</evidence>
<evidence type="ECO:0000256" key="1">
    <source>
        <dbReference type="ARBA" id="ARBA00022741"/>
    </source>
</evidence>